<dbReference type="EMBL" id="VOBR01000015">
    <property type="protein sequence ID" value="TWP49481.1"/>
    <property type="molecule type" value="Genomic_DNA"/>
</dbReference>
<evidence type="ECO:0000313" key="5">
    <source>
        <dbReference type="EMBL" id="TWP49481.1"/>
    </source>
</evidence>
<dbReference type="GO" id="GO:0000150">
    <property type="term" value="F:DNA strand exchange activity"/>
    <property type="evidence" value="ECO:0007669"/>
    <property type="project" value="TreeGrafter"/>
</dbReference>
<comment type="caution">
    <text evidence="5">The sequence shown here is derived from an EMBL/GenBank/DDBJ whole genome shotgun (WGS) entry which is preliminary data.</text>
</comment>
<sequence length="266" mass="29557">MAPRWIIPTYWRGRSGCCSSPASVLISPPYAARPRRRGAGDVVRFRKAAPERVVRSRKPAHPAIVTVEEFVEAQLLRRSRAAGGFAAGRKLERGPKNTKRVYPLRGRVRCGYCERRMEGTPRNMRTYYRCAVRTMVPGAPALNGHPTNVYLPEEAATKALNTWLNDLFARENVDRTVSALVASQEGRKNSTPDAKDAAKKRLQEAEGKLRRFQDAIAAGVDPTAMVEAINEAQAQRAAAQAKLENAATLRTTCRTQSDRTLHHRPT</sequence>
<dbReference type="PANTHER" id="PTHR30461">
    <property type="entry name" value="DNA-INVERTASE FROM LAMBDOID PROPHAGE"/>
    <property type="match status" value="1"/>
</dbReference>
<keyword evidence="1" id="KW-0238">DNA-binding</keyword>
<dbReference type="GO" id="GO:0003677">
    <property type="term" value="F:DNA binding"/>
    <property type="evidence" value="ECO:0007669"/>
    <property type="project" value="UniProtKB-KW"/>
</dbReference>
<keyword evidence="2" id="KW-0233">DNA recombination</keyword>
<name>A0A563ERJ3_9PSEU</name>
<gene>
    <name evidence="5" type="ORF">FKR81_23305</name>
</gene>
<feature type="domain" description="Recombinase zinc beta ribbon" evidence="4">
    <location>
        <begin position="103"/>
        <end position="134"/>
    </location>
</feature>
<dbReference type="OrthoDB" id="3372479at2"/>
<evidence type="ECO:0000256" key="2">
    <source>
        <dbReference type="ARBA" id="ARBA00023172"/>
    </source>
</evidence>
<protein>
    <recommendedName>
        <fullName evidence="4">Recombinase zinc beta ribbon domain-containing protein</fullName>
    </recommendedName>
</protein>
<reference evidence="5 6" key="1">
    <citation type="submission" date="2019-07" db="EMBL/GenBank/DDBJ databases">
        <title>Lentzea xizangensis sp. nov., isolated from Qinghai-Tibetan Plateau Soils.</title>
        <authorList>
            <person name="Huang J."/>
        </authorList>
    </citation>
    <scope>NUCLEOTIDE SEQUENCE [LARGE SCALE GENOMIC DNA]</scope>
    <source>
        <strain evidence="5 6">FXJ1.1311</strain>
    </source>
</reference>
<dbReference type="InterPro" id="IPR050639">
    <property type="entry name" value="SSR_resolvase"/>
</dbReference>
<dbReference type="Proteomes" id="UP000316639">
    <property type="component" value="Unassembled WGS sequence"/>
</dbReference>
<feature type="region of interest" description="Disordered" evidence="3">
    <location>
        <begin position="183"/>
        <end position="202"/>
    </location>
</feature>
<organism evidence="5 6">
    <name type="scientific">Lentzea tibetensis</name>
    <dbReference type="NCBI Taxonomy" id="2591470"/>
    <lineage>
        <taxon>Bacteria</taxon>
        <taxon>Bacillati</taxon>
        <taxon>Actinomycetota</taxon>
        <taxon>Actinomycetes</taxon>
        <taxon>Pseudonocardiales</taxon>
        <taxon>Pseudonocardiaceae</taxon>
        <taxon>Lentzea</taxon>
    </lineage>
</organism>
<keyword evidence="6" id="KW-1185">Reference proteome</keyword>
<dbReference type="Pfam" id="PF13408">
    <property type="entry name" value="Zn_ribbon_recom"/>
    <property type="match status" value="1"/>
</dbReference>
<proteinExistence type="predicted"/>
<dbReference type="PANTHER" id="PTHR30461:SF2">
    <property type="entry name" value="SERINE RECOMBINASE PINE-RELATED"/>
    <property type="match status" value="1"/>
</dbReference>
<accession>A0A563ERJ3</accession>
<evidence type="ECO:0000256" key="1">
    <source>
        <dbReference type="ARBA" id="ARBA00023125"/>
    </source>
</evidence>
<dbReference type="InterPro" id="IPR025827">
    <property type="entry name" value="Zn_ribbon_recom_dom"/>
</dbReference>
<evidence type="ECO:0000313" key="6">
    <source>
        <dbReference type="Proteomes" id="UP000316639"/>
    </source>
</evidence>
<evidence type="ECO:0000259" key="4">
    <source>
        <dbReference type="Pfam" id="PF13408"/>
    </source>
</evidence>
<feature type="compositionally biased region" description="Basic and acidic residues" evidence="3">
    <location>
        <begin position="185"/>
        <end position="202"/>
    </location>
</feature>
<evidence type="ECO:0000256" key="3">
    <source>
        <dbReference type="SAM" id="MobiDB-lite"/>
    </source>
</evidence>
<dbReference type="AlphaFoldDB" id="A0A563ERJ3"/>